<gene>
    <name evidence="2" type="ORF">G7K_1897-t1</name>
</gene>
<evidence type="ECO:0000313" key="3">
    <source>
        <dbReference type="Proteomes" id="UP000033140"/>
    </source>
</evidence>
<reference evidence="2 3" key="3">
    <citation type="journal article" date="2015" name="Genome Announc.">
        <title>Draft Genome Sequence of the Archiascomycetous Yeast Saitoella complicata.</title>
        <authorList>
            <person name="Yamauchi K."/>
            <person name="Kondo S."/>
            <person name="Hamamoto M."/>
            <person name="Takahashi Y."/>
            <person name="Ogura Y."/>
            <person name="Hayashi T."/>
            <person name="Nishida H."/>
        </authorList>
    </citation>
    <scope>NUCLEOTIDE SEQUENCE [LARGE SCALE GENOMIC DNA]</scope>
    <source>
        <strain evidence="2 3">NRRL Y-17804</strain>
    </source>
</reference>
<keyword evidence="3" id="KW-1185">Reference proteome</keyword>
<proteinExistence type="predicted"/>
<evidence type="ECO:0008006" key="4">
    <source>
        <dbReference type="Google" id="ProtNLM"/>
    </source>
</evidence>
<dbReference type="InterPro" id="IPR032675">
    <property type="entry name" value="LRR_dom_sf"/>
</dbReference>
<sequence length="469" mass="53116">MAHNNSQDLAYARVFEVPELARLVFGHFVDDLGVDPADQWQNSRHLLQAGRTCRVFYRHAFPVLWQTPSKVQLQFLSIELYVKIRNLVQRVDCDLGGLRHCEHVQTPIFPNLKMLVGDCEWSRQEANLLSWSYLLPSYVTPRLEVLVLTGQYVYPATFRLLWSARVANEMKHAVLKFLDATWESLEMYGVMASRNSMLLLSPIIMTKLADLPNLKVLDTGPESVSFLHYPDPDHTILTMPFAALRILRVTIEGKPLARILPHLGQLENITANLADTTANPAIRYLSSAGACPNLRKLQLLDFEESLEEGGNGLKILAETHPKLRSLRLEVTSWRTTLIRVPEHLDAIIRALPDLETLNFVCKVGSALWFQKHHLTLLAQHCRRLRYLRIQDYSDHYGGDLPALDSSLLPRYKTRFSCESSAPSYSGPHGLSGLIPVTAILAILLDMVIQTKVTVMFVLIVRKRAKPSTT</sequence>
<evidence type="ECO:0000256" key="1">
    <source>
        <dbReference type="SAM" id="Phobius"/>
    </source>
</evidence>
<reference evidence="2 3" key="2">
    <citation type="journal article" date="2014" name="J. Gen. Appl. Microbiol.">
        <title>The early diverging ascomycetous budding yeast Saitoella complicata has three histone deacetylases belonging to the Clr6, Hos2, and Rpd3 lineages.</title>
        <authorList>
            <person name="Nishida H."/>
            <person name="Matsumoto T."/>
            <person name="Kondo S."/>
            <person name="Hamamoto M."/>
            <person name="Yoshikawa H."/>
        </authorList>
    </citation>
    <scope>NUCLEOTIDE SEQUENCE [LARGE SCALE GENOMIC DNA]</scope>
    <source>
        <strain evidence="2 3">NRRL Y-17804</strain>
    </source>
</reference>
<comment type="caution">
    <text evidence="2">The sequence shown here is derived from an EMBL/GenBank/DDBJ whole genome shotgun (WGS) entry which is preliminary data.</text>
</comment>
<dbReference type="EMBL" id="BACD03000010">
    <property type="protein sequence ID" value="GAO47698.1"/>
    <property type="molecule type" value="Genomic_DNA"/>
</dbReference>
<feature type="transmembrane region" description="Helical" evidence="1">
    <location>
        <begin position="433"/>
        <end position="460"/>
    </location>
</feature>
<protein>
    <recommendedName>
        <fullName evidence="4">F-box domain-containing protein</fullName>
    </recommendedName>
</protein>
<keyword evidence="1" id="KW-1133">Transmembrane helix</keyword>
<evidence type="ECO:0000313" key="2">
    <source>
        <dbReference type="EMBL" id="GAO47698.1"/>
    </source>
</evidence>
<name>A0A0E9ND19_SAICN</name>
<keyword evidence="1" id="KW-0812">Transmembrane</keyword>
<dbReference type="SUPFAM" id="SSF52047">
    <property type="entry name" value="RNI-like"/>
    <property type="match status" value="1"/>
</dbReference>
<accession>A0A0E9ND19</accession>
<reference evidence="2 3" key="1">
    <citation type="journal article" date="2011" name="J. Gen. Appl. Microbiol.">
        <title>Draft genome sequencing of the enigmatic yeast Saitoella complicata.</title>
        <authorList>
            <person name="Nishida H."/>
            <person name="Hamamoto M."/>
            <person name="Sugiyama J."/>
        </authorList>
    </citation>
    <scope>NUCLEOTIDE SEQUENCE [LARGE SCALE GENOMIC DNA]</scope>
    <source>
        <strain evidence="2 3">NRRL Y-17804</strain>
    </source>
</reference>
<organism evidence="2 3">
    <name type="scientific">Saitoella complicata (strain BCRC 22490 / CBS 7301 / JCM 7358 / NBRC 10748 / NRRL Y-17804)</name>
    <dbReference type="NCBI Taxonomy" id="698492"/>
    <lineage>
        <taxon>Eukaryota</taxon>
        <taxon>Fungi</taxon>
        <taxon>Dikarya</taxon>
        <taxon>Ascomycota</taxon>
        <taxon>Taphrinomycotina</taxon>
        <taxon>Taphrinomycotina incertae sedis</taxon>
        <taxon>Saitoella</taxon>
    </lineage>
</organism>
<dbReference type="AlphaFoldDB" id="A0A0E9ND19"/>
<keyword evidence="1" id="KW-0472">Membrane</keyword>
<dbReference type="Gene3D" id="3.80.10.10">
    <property type="entry name" value="Ribonuclease Inhibitor"/>
    <property type="match status" value="1"/>
</dbReference>
<dbReference type="Proteomes" id="UP000033140">
    <property type="component" value="Unassembled WGS sequence"/>
</dbReference>